<dbReference type="GO" id="GO:0005737">
    <property type="term" value="C:cytoplasm"/>
    <property type="evidence" value="ECO:0007669"/>
    <property type="project" value="UniProtKB-SubCell"/>
</dbReference>
<dbReference type="InterPro" id="IPR024046">
    <property type="entry name" value="Flagellar_assmbl_FliW_dom_sf"/>
</dbReference>
<reference evidence="5" key="1">
    <citation type="submission" date="2021-03" db="EMBL/GenBank/DDBJ databases">
        <title>Antimicrobial resistance genes in bacteria isolated from Japanese honey, and their potential for conferring macrolide and lincosamide resistance in the American foulbrood pathogen Paenibacillus larvae.</title>
        <authorList>
            <person name="Okamoto M."/>
            <person name="Kumagai M."/>
            <person name="Kanamori H."/>
            <person name="Takamatsu D."/>
        </authorList>
    </citation>
    <scope>NUCLEOTIDE SEQUENCE</scope>
    <source>
        <strain evidence="5">J2TS6</strain>
    </source>
</reference>
<dbReference type="SUPFAM" id="SSF141457">
    <property type="entry name" value="BH3618-like"/>
    <property type="match status" value="1"/>
</dbReference>
<dbReference type="HAMAP" id="MF_01185">
    <property type="entry name" value="FliW"/>
    <property type="match status" value="1"/>
</dbReference>
<keyword evidence="5" id="KW-0969">Cilium</keyword>
<protein>
    <recommendedName>
        <fullName evidence="4">Flagellar assembly factor FliW</fullName>
    </recommendedName>
</protein>
<comment type="subcellular location">
    <subcellularLocation>
        <location evidence="4">Cytoplasm</location>
    </subcellularLocation>
</comment>
<organism evidence="5 6">
    <name type="scientific">Paenibacillus albilobatus</name>
    <dbReference type="NCBI Taxonomy" id="2716884"/>
    <lineage>
        <taxon>Bacteria</taxon>
        <taxon>Bacillati</taxon>
        <taxon>Bacillota</taxon>
        <taxon>Bacilli</taxon>
        <taxon>Bacillales</taxon>
        <taxon>Paenibacillaceae</taxon>
        <taxon>Paenibacillus</taxon>
    </lineage>
</organism>
<evidence type="ECO:0000256" key="3">
    <source>
        <dbReference type="ARBA" id="ARBA00022845"/>
    </source>
</evidence>
<dbReference type="RefSeq" id="WP_160044090.1">
    <property type="nucleotide sequence ID" value="NZ_BORQ01000005.1"/>
</dbReference>
<keyword evidence="5" id="KW-0966">Cell projection</keyword>
<dbReference type="Proteomes" id="UP000679779">
    <property type="component" value="Unassembled WGS sequence"/>
</dbReference>
<dbReference type="PANTHER" id="PTHR39190">
    <property type="entry name" value="FLAGELLAR ASSEMBLY FACTOR FLIW"/>
    <property type="match status" value="1"/>
</dbReference>
<keyword evidence="3 4" id="KW-0810">Translation regulation</keyword>
<dbReference type="GO" id="GO:0006417">
    <property type="term" value="P:regulation of translation"/>
    <property type="evidence" value="ECO:0007669"/>
    <property type="project" value="UniProtKB-KW"/>
</dbReference>
<keyword evidence="6" id="KW-1185">Reference proteome</keyword>
<proteinExistence type="inferred from homology"/>
<comment type="subunit">
    <text evidence="4">Interacts with translational regulator CsrA and flagellin(s).</text>
</comment>
<keyword evidence="4" id="KW-0143">Chaperone</keyword>
<evidence type="ECO:0000313" key="5">
    <source>
        <dbReference type="EMBL" id="GIO33294.1"/>
    </source>
</evidence>
<keyword evidence="1 4" id="KW-0963">Cytoplasm</keyword>
<comment type="function">
    <text evidence="4">Acts as an anti-CsrA protein, binds CsrA and prevents it from repressing translation of its target genes, one of which is flagellin. Binds to flagellin and participates in the assembly of the flagellum.</text>
</comment>
<sequence>MIVASTRFGKLDIPQEEIYRFVEPLFGFPELLEYAVIHQESEDIFEYLQAVGEPDLTFIVVDPFTLFPEYEFDLNDVWKKRLSIDSAEDIEVKVILTVRSQSDITANLKAPIIFNTRNKNAVQIVLDNSPYSIQHSLLGGEK</sequence>
<dbReference type="AlphaFoldDB" id="A0A920CDW8"/>
<dbReference type="PANTHER" id="PTHR39190:SF1">
    <property type="entry name" value="FLAGELLAR ASSEMBLY FACTOR FLIW"/>
    <property type="match status" value="1"/>
</dbReference>
<comment type="similarity">
    <text evidence="4">Belongs to the FliW family.</text>
</comment>
<dbReference type="EMBL" id="BORQ01000005">
    <property type="protein sequence ID" value="GIO33294.1"/>
    <property type="molecule type" value="Genomic_DNA"/>
</dbReference>
<dbReference type="InterPro" id="IPR003775">
    <property type="entry name" value="Flagellar_assembly_factor_FliW"/>
</dbReference>
<accession>A0A920CDW8</accession>
<dbReference type="Pfam" id="PF02623">
    <property type="entry name" value="FliW"/>
    <property type="match status" value="1"/>
</dbReference>
<dbReference type="Gene3D" id="2.30.290.10">
    <property type="entry name" value="BH3618-like"/>
    <property type="match status" value="1"/>
</dbReference>
<evidence type="ECO:0000313" key="6">
    <source>
        <dbReference type="Proteomes" id="UP000679779"/>
    </source>
</evidence>
<keyword evidence="2 4" id="KW-1005">Bacterial flagellum biogenesis</keyword>
<keyword evidence="5" id="KW-0282">Flagellum</keyword>
<evidence type="ECO:0000256" key="4">
    <source>
        <dbReference type="HAMAP-Rule" id="MF_01185"/>
    </source>
</evidence>
<evidence type="ECO:0000256" key="2">
    <source>
        <dbReference type="ARBA" id="ARBA00022795"/>
    </source>
</evidence>
<comment type="caution">
    <text evidence="5">The sequence shown here is derived from an EMBL/GenBank/DDBJ whole genome shotgun (WGS) entry which is preliminary data.</text>
</comment>
<gene>
    <name evidence="4 5" type="primary">fliW</name>
    <name evidence="5" type="ORF">J2TS6_44350</name>
</gene>
<name>A0A920CDW8_9BACL</name>
<dbReference type="GO" id="GO:0044780">
    <property type="term" value="P:bacterial-type flagellum assembly"/>
    <property type="evidence" value="ECO:0007669"/>
    <property type="project" value="UniProtKB-UniRule"/>
</dbReference>
<evidence type="ECO:0000256" key="1">
    <source>
        <dbReference type="ARBA" id="ARBA00022490"/>
    </source>
</evidence>